<feature type="non-terminal residue" evidence="1">
    <location>
        <position position="1"/>
    </location>
</feature>
<dbReference type="EMBL" id="JYDH01000002">
    <property type="protein sequence ID" value="KRY42909.1"/>
    <property type="molecule type" value="Genomic_DNA"/>
</dbReference>
<dbReference type="InterPro" id="IPR017850">
    <property type="entry name" value="Alkaline_phosphatase_core_sf"/>
</dbReference>
<dbReference type="Gene3D" id="3.40.720.10">
    <property type="entry name" value="Alkaline Phosphatase, subunit A"/>
    <property type="match status" value="1"/>
</dbReference>
<name>A0A0V1C0Q2_TRISP</name>
<dbReference type="eggNOG" id="KOG0842">
    <property type="taxonomic scope" value="Eukaryota"/>
</dbReference>
<comment type="caution">
    <text evidence="1">The sequence shown here is derived from an EMBL/GenBank/DDBJ whole genome shotgun (WGS) entry which is preliminary data.</text>
</comment>
<proteinExistence type="predicted"/>
<dbReference type="PANTHER" id="PTHR10974">
    <property type="entry name" value="FI08016P-RELATED"/>
    <property type="match status" value="1"/>
</dbReference>
<dbReference type="InterPro" id="IPR004245">
    <property type="entry name" value="DUF229"/>
</dbReference>
<dbReference type="OrthoDB" id="413313at2759"/>
<dbReference type="PANTHER" id="PTHR10974:SF1">
    <property type="entry name" value="FI08016P-RELATED"/>
    <property type="match status" value="1"/>
</dbReference>
<keyword evidence="2" id="KW-1185">Reference proteome</keyword>
<dbReference type="STRING" id="6334.A0A0V1C0Q2"/>
<dbReference type="Proteomes" id="UP000054776">
    <property type="component" value="Unassembled WGS sequence"/>
</dbReference>
<sequence length="696" mass="79331">LSTVLPHYAILVGLVFEHLKRVQRMMNQNYNGKLNFFLRQCRRAEEDIVAVIDEKVALALVEKVALAATAFSGGRFGFGVGRGGIVHRVFDRRGQFGWIDSSNRSPYKGVGRGGGCRLPTLHPWAPEVGVFYEKVAPLRCHRFQHELTYLNENGWLCVNESAARDASYRDVSCTSRCFGAGSDDWSQTVGQWSEPFDRCRPVFSCEFVEVSCRAGAWPWSVYTNFHSQIVPKPKPLPTTGRQWLSVLVLVVDSTSQSNLQRCFPKLVEALRANYTSVLLRGYAKVADNSFPNAVAAFTGKRFDPDDAAKSELPVDLRHEHFDHWPLIWRQFASRRQHVTLFAEDFPPFNLFTYQAAGFKQPPTDHYYRPFAWRVWRSFLHLRSTHLCVGNTPTHRMLLDYVGQFLRRYSDRPTFAIGWLAEITHDWLNQGQVADADLADFFNRARPFLTNTVTVLVSDHGLRFGDIRHTRLGRLEENMPAMVVALPDHAADRYPKLLETLQRNAALLATHYDLHATLLDLVDNGDTWTTLERRLAHARPPSTARRAHSLLLPLPQIRGCAEADIPDIYCVCQATVRRDNNETETLRAGQALVDELNRRLAGEQRCATLQLDRLLYAGELETDADPAQQPTSATRRYLIQVQTTPGSGHFEAIVHHRHHHRPQWTVPEDISRINRYGNQSFCVDNAVLKKYCFCQKN</sequence>
<dbReference type="SUPFAM" id="SSF53649">
    <property type="entry name" value="Alkaline phosphatase-like"/>
    <property type="match status" value="1"/>
</dbReference>
<dbReference type="Pfam" id="PF02995">
    <property type="entry name" value="DUF229"/>
    <property type="match status" value="1"/>
</dbReference>
<evidence type="ECO:0000313" key="1">
    <source>
        <dbReference type="EMBL" id="KRY42909.1"/>
    </source>
</evidence>
<dbReference type="CDD" id="cd16021">
    <property type="entry name" value="ALP_like"/>
    <property type="match status" value="1"/>
</dbReference>
<evidence type="ECO:0000313" key="2">
    <source>
        <dbReference type="Proteomes" id="UP000054776"/>
    </source>
</evidence>
<organism evidence="1 2">
    <name type="scientific">Trichinella spiralis</name>
    <name type="common">Trichina worm</name>
    <dbReference type="NCBI Taxonomy" id="6334"/>
    <lineage>
        <taxon>Eukaryota</taxon>
        <taxon>Metazoa</taxon>
        <taxon>Ecdysozoa</taxon>
        <taxon>Nematoda</taxon>
        <taxon>Enoplea</taxon>
        <taxon>Dorylaimia</taxon>
        <taxon>Trichinellida</taxon>
        <taxon>Trichinellidae</taxon>
        <taxon>Trichinella</taxon>
    </lineage>
</organism>
<gene>
    <name evidence="1" type="ORF">T01_15792</name>
</gene>
<dbReference type="FunFam" id="3.40.720.10:FF:000017">
    <property type="entry name" value="Predicted protein"/>
    <property type="match status" value="1"/>
</dbReference>
<dbReference type="InParanoid" id="A0A0V1C0Q2"/>
<accession>A0A0V1C0Q2</accession>
<reference evidence="1 2" key="1">
    <citation type="submission" date="2015-01" db="EMBL/GenBank/DDBJ databases">
        <title>Evolution of Trichinella species and genotypes.</title>
        <authorList>
            <person name="Korhonen P.K."/>
            <person name="Edoardo P."/>
            <person name="Giuseppe L.R."/>
            <person name="Gasser R.B."/>
        </authorList>
    </citation>
    <scope>NUCLEOTIDE SEQUENCE [LARGE SCALE GENOMIC DNA]</scope>
    <source>
        <strain evidence="1">ISS3</strain>
    </source>
</reference>
<protein>
    <submittedName>
        <fullName evidence="1">Uncharacterized protein</fullName>
    </submittedName>
</protein>
<dbReference type="GO" id="GO:0005615">
    <property type="term" value="C:extracellular space"/>
    <property type="evidence" value="ECO:0007669"/>
    <property type="project" value="TreeGrafter"/>
</dbReference>
<dbReference type="AlphaFoldDB" id="A0A0V1C0Q2"/>